<dbReference type="Proteomes" id="UP001196413">
    <property type="component" value="Unassembled WGS sequence"/>
</dbReference>
<keyword evidence="2" id="KW-1185">Reference proteome</keyword>
<accession>A0AAD5MSF2</accession>
<sequence length="123" mass="13594">MNVKTVETEARPSGPSDPATCSINVMLSFGFRSFNSDSELAIDAVDDLPQSAITINKVELDARGGVALWEDWCAAWTGVSQSMGRRRRESSAFNWSVRPPGYLSFSYLFPSPFSIPIAYNYCL</sequence>
<comment type="caution">
    <text evidence="1">The sequence shown here is derived from an EMBL/GenBank/DDBJ whole genome shotgun (WGS) entry which is preliminary data.</text>
</comment>
<reference evidence="1" key="1">
    <citation type="submission" date="2021-06" db="EMBL/GenBank/DDBJ databases">
        <title>Parelaphostrongylus tenuis whole genome reference sequence.</title>
        <authorList>
            <person name="Garwood T.J."/>
            <person name="Larsen P.A."/>
            <person name="Fountain-Jones N.M."/>
            <person name="Garbe J.R."/>
            <person name="Macchietto M.G."/>
            <person name="Kania S.A."/>
            <person name="Gerhold R.W."/>
            <person name="Richards J.E."/>
            <person name="Wolf T.M."/>
        </authorList>
    </citation>
    <scope>NUCLEOTIDE SEQUENCE</scope>
    <source>
        <strain evidence="1">MNPRO001-30</strain>
        <tissue evidence="1">Meninges</tissue>
    </source>
</reference>
<dbReference type="AlphaFoldDB" id="A0AAD5MSF2"/>
<gene>
    <name evidence="1" type="ORF">KIN20_005165</name>
</gene>
<protein>
    <submittedName>
        <fullName evidence="1">Uncharacterized protein</fullName>
    </submittedName>
</protein>
<organism evidence="1 2">
    <name type="scientific">Parelaphostrongylus tenuis</name>
    <name type="common">Meningeal worm</name>
    <dbReference type="NCBI Taxonomy" id="148309"/>
    <lineage>
        <taxon>Eukaryota</taxon>
        <taxon>Metazoa</taxon>
        <taxon>Ecdysozoa</taxon>
        <taxon>Nematoda</taxon>
        <taxon>Chromadorea</taxon>
        <taxon>Rhabditida</taxon>
        <taxon>Rhabditina</taxon>
        <taxon>Rhabditomorpha</taxon>
        <taxon>Strongyloidea</taxon>
        <taxon>Metastrongylidae</taxon>
        <taxon>Parelaphostrongylus</taxon>
    </lineage>
</organism>
<evidence type="ECO:0000313" key="1">
    <source>
        <dbReference type="EMBL" id="KAJ1349574.1"/>
    </source>
</evidence>
<name>A0AAD5MSF2_PARTN</name>
<evidence type="ECO:0000313" key="2">
    <source>
        <dbReference type="Proteomes" id="UP001196413"/>
    </source>
</evidence>
<dbReference type="EMBL" id="JAHQIW010000690">
    <property type="protein sequence ID" value="KAJ1349574.1"/>
    <property type="molecule type" value="Genomic_DNA"/>
</dbReference>
<proteinExistence type="predicted"/>